<protein>
    <submittedName>
        <fullName evidence="1">Serine/threonine protein kinase</fullName>
    </submittedName>
</protein>
<name>A0ABX1DJY7_9HYPH</name>
<proteinExistence type="predicted"/>
<dbReference type="NCBIfam" id="NF006620">
    <property type="entry name" value="PRK09188.1"/>
    <property type="match status" value="1"/>
</dbReference>
<accession>A0ABX1DJY7</accession>
<keyword evidence="1" id="KW-0418">Kinase</keyword>
<dbReference type="InterPro" id="IPR011009">
    <property type="entry name" value="Kinase-like_dom_sf"/>
</dbReference>
<dbReference type="GO" id="GO:0004674">
    <property type="term" value="F:protein serine/threonine kinase activity"/>
    <property type="evidence" value="ECO:0007669"/>
    <property type="project" value="UniProtKB-KW"/>
</dbReference>
<dbReference type="EMBL" id="JAAVLN010000001">
    <property type="protein sequence ID" value="NKC02591.1"/>
    <property type="molecule type" value="Genomic_DNA"/>
</dbReference>
<gene>
    <name evidence="1" type="ORF">HED55_01800</name>
</gene>
<sequence>MVHKALVEPYGSEPQYRCAFEGRPNSPFVETAVFKRDVFSETRAGYFANDPDTRIIRRVVSAAPWWSSPLAWILARREIRGLKTVRGIEGVPQLIATDRDGLYRSWTEGTPLHLARPSDPKWYRTAHRVLRDMRRLGVTHNDLAKPQNWLMTPEGEAAVIDFQLASVHRRRGALYRLMAYEDFRHLIKQKRAFAKDLMTPTEKRILARRSLPSRIWLATGKKVYNFITRGIFSWSDGEGTGDRIDNEGPAILAALKSDPRVKDVALALYSLPAKGVGLYAFVETLDADEKSLRGRLKSQKVELIQPVAHLPRREDGTVRDDILRLIAMNQMTELDDLLQREPELRGLVEALAAHRLNFTDRRVTQLE</sequence>
<reference evidence="1 2" key="1">
    <citation type="submission" date="2020-03" db="EMBL/GenBank/DDBJ databases">
        <title>Whole genome sequencing of clinical and environmental type strains of Ochrobactrum.</title>
        <authorList>
            <person name="Dharne M."/>
        </authorList>
    </citation>
    <scope>NUCLEOTIDE SEQUENCE [LARGE SCALE GENOMIC DNA]</scope>
    <source>
        <strain evidence="1 2">CIP 109452</strain>
    </source>
</reference>
<evidence type="ECO:0000313" key="1">
    <source>
        <dbReference type="EMBL" id="NKC02591.1"/>
    </source>
</evidence>
<keyword evidence="1" id="KW-0723">Serine/threonine-protein kinase</keyword>
<keyword evidence="1" id="KW-0808">Transferase</keyword>
<evidence type="ECO:0000313" key="2">
    <source>
        <dbReference type="Proteomes" id="UP000704467"/>
    </source>
</evidence>
<organism evidence="1 2">
    <name type="scientific">Brucella haematophila</name>
    <dbReference type="NCBI Taxonomy" id="419474"/>
    <lineage>
        <taxon>Bacteria</taxon>
        <taxon>Pseudomonadati</taxon>
        <taxon>Pseudomonadota</taxon>
        <taxon>Alphaproteobacteria</taxon>
        <taxon>Hyphomicrobiales</taxon>
        <taxon>Brucellaceae</taxon>
        <taxon>Brucella/Ochrobactrum group</taxon>
        <taxon>Brucella</taxon>
    </lineage>
</organism>
<comment type="caution">
    <text evidence="1">The sequence shown here is derived from an EMBL/GenBank/DDBJ whole genome shotgun (WGS) entry which is preliminary data.</text>
</comment>
<dbReference type="SUPFAM" id="SSF56112">
    <property type="entry name" value="Protein kinase-like (PK-like)"/>
    <property type="match status" value="1"/>
</dbReference>
<keyword evidence="2" id="KW-1185">Reference proteome</keyword>
<dbReference type="Proteomes" id="UP000704467">
    <property type="component" value="Unassembled WGS sequence"/>
</dbReference>